<sequence>MYYFNMLLINNLILKIMKKLFLFAVVAVFAINSTNAQGQLNASISGGIPTGDLADFTTFAIAVDLGYLFELSEDFSLGPVLGFNTSFLDSDFDGDNISFLPIAASGRLNVSDDFTLGADIGYGVGISDGNDGGVYYSPSVLYGLTESLDLILAYRAFRENNSTLGQITLGLVIVISAAMEE</sequence>
<dbReference type="InterPro" id="IPR011250">
    <property type="entry name" value="OMP/PagP_B-barrel"/>
</dbReference>
<gene>
    <name evidence="1" type="ORF">SAMN05216261_1028</name>
</gene>
<dbReference type="STRING" id="1178825.SAMN05216261_1028"/>
<evidence type="ECO:0000313" key="2">
    <source>
        <dbReference type="Proteomes" id="UP000184396"/>
    </source>
</evidence>
<keyword evidence="2" id="KW-1185">Reference proteome</keyword>
<accession>A0A1M6C2B9</accession>
<proteinExistence type="predicted"/>
<reference evidence="1 2" key="1">
    <citation type="submission" date="2016-11" db="EMBL/GenBank/DDBJ databases">
        <authorList>
            <person name="Jaros S."/>
            <person name="Januszkiewicz K."/>
            <person name="Wedrychowicz H."/>
        </authorList>
    </citation>
    <scope>NUCLEOTIDE SEQUENCE [LARGE SCALE GENOMIC DNA]</scope>
    <source>
        <strain evidence="1 2">CGMCC 1.12213</strain>
    </source>
</reference>
<organism evidence="1 2">
    <name type="scientific">Algibacter luteus</name>
    <dbReference type="NCBI Taxonomy" id="1178825"/>
    <lineage>
        <taxon>Bacteria</taxon>
        <taxon>Pseudomonadati</taxon>
        <taxon>Bacteroidota</taxon>
        <taxon>Flavobacteriia</taxon>
        <taxon>Flavobacteriales</taxon>
        <taxon>Flavobacteriaceae</taxon>
        <taxon>Algibacter</taxon>
    </lineage>
</organism>
<dbReference type="SUPFAM" id="SSF56925">
    <property type="entry name" value="OMPA-like"/>
    <property type="match status" value="1"/>
</dbReference>
<evidence type="ECO:0008006" key="3">
    <source>
        <dbReference type="Google" id="ProtNLM"/>
    </source>
</evidence>
<dbReference type="AlphaFoldDB" id="A0A1M6C2B9"/>
<protein>
    <recommendedName>
        <fullName evidence="3">Outer membrane protein beta-barrel domain-containing protein</fullName>
    </recommendedName>
</protein>
<dbReference type="EMBL" id="FQYK01000002">
    <property type="protein sequence ID" value="SHI55166.1"/>
    <property type="molecule type" value="Genomic_DNA"/>
</dbReference>
<dbReference type="Proteomes" id="UP000184396">
    <property type="component" value="Unassembled WGS sequence"/>
</dbReference>
<evidence type="ECO:0000313" key="1">
    <source>
        <dbReference type="EMBL" id="SHI55166.1"/>
    </source>
</evidence>
<dbReference type="eggNOG" id="ENOG5032URC">
    <property type="taxonomic scope" value="Bacteria"/>
</dbReference>
<name>A0A1M6C2B9_9FLAO</name>